<evidence type="ECO:0000256" key="8">
    <source>
        <dbReference type="ARBA" id="ARBA00023303"/>
    </source>
</evidence>
<comment type="subcellular location">
    <subcellularLocation>
        <location evidence="1">Membrane</location>
        <topology evidence="1">Multi-pass membrane protein</topology>
    </subcellularLocation>
</comment>
<keyword evidence="3" id="KW-0813">Transport</keyword>
<dbReference type="Pfam" id="PF11744">
    <property type="entry name" value="ALMT"/>
    <property type="match status" value="1"/>
</dbReference>
<evidence type="ECO:0000313" key="11">
    <source>
        <dbReference type="Proteomes" id="UP001187192"/>
    </source>
</evidence>
<dbReference type="GO" id="GO:0016020">
    <property type="term" value="C:membrane"/>
    <property type="evidence" value="ECO:0007669"/>
    <property type="project" value="UniProtKB-SubCell"/>
</dbReference>
<comment type="caution">
    <text evidence="10">The sequence shown here is derived from an EMBL/GenBank/DDBJ whole genome shotgun (WGS) entry which is preliminary data.</text>
</comment>
<evidence type="ECO:0008006" key="12">
    <source>
        <dbReference type="Google" id="ProtNLM"/>
    </source>
</evidence>
<evidence type="ECO:0000256" key="3">
    <source>
        <dbReference type="ARBA" id="ARBA00022448"/>
    </source>
</evidence>
<feature type="transmembrane region" description="Helical" evidence="9">
    <location>
        <begin position="143"/>
        <end position="163"/>
    </location>
</feature>
<evidence type="ECO:0000256" key="6">
    <source>
        <dbReference type="ARBA" id="ARBA00023065"/>
    </source>
</evidence>
<keyword evidence="11" id="KW-1185">Reference proteome</keyword>
<dbReference type="EMBL" id="BTGU01001918">
    <property type="protein sequence ID" value="GMN31304.1"/>
    <property type="molecule type" value="Genomic_DNA"/>
</dbReference>
<dbReference type="AlphaFoldDB" id="A0AA87Z6Z7"/>
<feature type="transmembrane region" description="Helical" evidence="9">
    <location>
        <begin position="34"/>
        <end position="53"/>
    </location>
</feature>
<dbReference type="GO" id="GO:0034220">
    <property type="term" value="P:monoatomic ion transmembrane transport"/>
    <property type="evidence" value="ECO:0007669"/>
    <property type="project" value="UniProtKB-KW"/>
</dbReference>
<keyword evidence="7 9" id="KW-0472">Membrane</keyword>
<dbReference type="Proteomes" id="UP001187192">
    <property type="component" value="Unassembled WGS sequence"/>
</dbReference>
<proteinExistence type="inferred from homology"/>
<evidence type="ECO:0000256" key="2">
    <source>
        <dbReference type="ARBA" id="ARBA00007079"/>
    </source>
</evidence>
<feature type="transmembrane region" description="Helical" evidence="9">
    <location>
        <begin position="175"/>
        <end position="197"/>
    </location>
</feature>
<evidence type="ECO:0000256" key="7">
    <source>
        <dbReference type="ARBA" id="ARBA00023136"/>
    </source>
</evidence>
<name>A0AA87Z6Z7_FICCA</name>
<evidence type="ECO:0000256" key="5">
    <source>
        <dbReference type="ARBA" id="ARBA00022989"/>
    </source>
</evidence>
<protein>
    <recommendedName>
        <fullName evidence="12">Aluminum-activated malate transporter</fullName>
    </recommendedName>
</protein>
<organism evidence="10 11">
    <name type="scientific">Ficus carica</name>
    <name type="common">Common fig</name>
    <dbReference type="NCBI Taxonomy" id="3494"/>
    <lineage>
        <taxon>Eukaryota</taxon>
        <taxon>Viridiplantae</taxon>
        <taxon>Streptophyta</taxon>
        <taxon>Embryophyta</taxon>
        <taxon>Tracheophyta</taxon>
        <taxon>Spermatophyta</taxon>
        <taxon>Magnoliopsida</taxon>
        <taxon>eudicotyledons</taxon>
        <taxon>Gunneridae</taxon>
        <taxon>Pentapetalae</taxon>
        <taxon>rosids</taxon>
        <taxon>fabids</taxon>
        <taxon>Rosales</taxon>
        <taxon>Moraceae</taxon>
        <taxon>Ficeae</taxon>
        <taxon>Ficus</taxon>
    </lineage>
</organism>
<sequence length="414" mass="45625">MAFGFQCRLRALPGVLVEVAKEAKKMGKDDPRKVTHSLKVGLALTLVSLYYYFQPFYDGFGVDAMWAVLTVVLVFEFSVGATMGKLINRTAATLLAGALSVAFHILATLSGTVGKPILLACFIFLVGSTVTFIRFYPGFKARYDYGLMIFILTSCLVSVTGFRENEVWETAHRRLSTVSIGCFIAITVCLCICPVWIGTELHILVSNNIEKLGEFLEGFGVEYFATMEDDRGVNAEKSFLDGYKSVLTSKTTEETMTPAEIKIQIGEPCTVICSESGKLLKKLAGIMRKPNPNYSFSSSEIDLLKTTAENLKSLLQRQNWWEEVEFLEIIPAVAVASQLIAIVTCVEKIAKAVHELASLEDFKSKNIIGTTEEDSNIHPKDPVVDPVSEGFNHVITITDRSSKCFAGNQNKSSE</sequence>
<keyword evidence="4 9" id="KW-0812">Transmembrane</keyword>
<keyword evidence="5 9" id="KW-1133">Transmembrane helix</keyword>
<dbReference type="PANTHER" id="PTHR31086">
    <property type="entry name" value="ALUMINUM-ACTIVATED MALATE TRANSPORTER 10"/>
    <property type="match status" value="1"/>
</dbReference>
<dbReference type="InterPro" id="IPR020966">
    <property type="entry name" value="ALMT"/>
</dbReference>
<comment type="similarity">
    <text evidence="2">Belongs to the aromatic acid exporter (TC 2.A.85) family.</text>
</comment>
<dbReference type="GO" id="GO:0015743">
    <property type="term" value="P:malate transport"/>
    <property type="evidence" value="ECO:0007669"/>
    <property type="project" value="InterPro"/>
</dbReference>
<evidence type="ECO:0000256" key="1">
    <source>
        <dbReference type="ARBA" id="ARBA00004141"/>
    </source>
</evidence>
<accession>A0AA87Z6Z7</accession>
<keyword evidence="8" id="KW-0407">Ion channel</keyword>
<gene>
    <name evidence="10" type="ORF">TIFTF001_041571</name>
</gene>
<evidence type="ECO:0000313" key="10">
    <source>
        <dbReference type="EMBL" id="GMN31304.1"/>
    </source>
</evidence>
<evidence type="ECO:0000256" key="4">
    <source>
        <dbReference type="ARBA" id="ARBA00022692"/>
    </source>
</evidence>
<feature type="transmembrane region" description="Helical" evidence="9">
    <location>
        <begin position="65"/>
        <end position="84"/>
    </location>
</feature>
<evidence type="ECO:0000256" key="9">
    <source>
        <dbReference type="SAM" id="Phobius"/>
    </source>
</evidence>
<keyword evidence="6" id="KW-0406">Ion transport</keyword>
<feature type="transmembrane region" description="Helical" evidence="9">
    <location>
        <begin position="91"/>
        <end position="111"/>
    </location>
</feature>
<feature type="transmembrane region" description="Helical" evidence="9">
    <location>
        <begin position="117"/>
        <end position="136"/>
    </location>
</feature>
<reference evidence="10" key="1">
    <citation type="submission" date="2023-07" db="EMBL/GenBank/DDBJ databases">
        <title>draft genome sequence of fig (Ficus carica).</title>
        <authorList>
            <person name="Takahashi T."/>
            <person name="Nishimura K."/>
        </authorList>
    </citation>
    <scope>NUCLEOTIDE SEQUENCE</scope>
</reference>